<name>A0A0K9P130_ZOSMR</name>
<dbReference type="EMBL" id="LFYR01001330">
    <property type="protein sequence ID" value="KMZ62761.1"/>
    <property type="molecule type" value="Genomic_DNA"/>
</dbReference>
<sequence length="335" mass="37910">MSQNLLNVIDQSSPLPQPNIESQNTIYFSPNSSSIYITSPSYRPFHAQPLNTSTERPRPQCNVSLDFYSIQSKKSSCCNPNDTYGNAEYSRNNDFPLIPNATYGPHECNDIPLDNVQTPISSWTNNVTRLRNANNFSDNASPSFFIFKQPTDTNASSDSVKVNSPPFVGQIFSSYSDALDQYYGYASKDGFSVRLGSTNYNTSKIDGKKLLVMRRLLCSKEEKVNLLHPVKLDKRRRNAVSRRGCCASVKIKREAMSEEWIVKNIILEHNHPLTTSSKVRFLPINRSISSTSRLLFNSLSKVNIPVFSADCLFFFSSWRNRAYVMYSIGYIEFGS</sequence>
<protein>
    <recommendedName>
        <fullName evidence="1">FAR1 domain-containing protein</fullName>
    </recommendedName>
</protein>
<evidence type="ECO:0000259" key="1">
    <source>
        <dbReference type="Pfam" id="PF03101"/>
    </source>
</evidence>
<dbReference type="PANTHER" id="PTHR46328">
    <property type="entry name" value="FAR-RED IMPAIRED RESPONSIVE (FAR1) FAMILY PROTEIN-RELATED"/>
    <property type="match status" value="1"/>
</dbReference>
<gene>
    <name evidence="2" type="ORF">ZOSMA_44G01640</name>
</gene>
<dbReference type="Pfam" id="PF03101">
    <property type="entry name" value="FAR1"/>
    <property type="match status" value="1"/>
</dbReference>
<dbReference type="AlphaFoldDB" id="A0A0K9P130"/>
<evidence type="ECO:0000313" key="3">
    <source>
        <dbReference type="Proteomes" id="UP000036987"/>
    </source>
</evidence>
<organism evidence="2 3">
    <name type="scientific">Zostera marina</name>
    <name type="common">Eelgrass</name>
    <dbReference type="NCBI Taxonomy" id="29655"/>
    <lineage>
        <taxon>Eukaryota</taxon>
        <taxon>Viridiplantae</taxon>
        <taxon>Streptophyta</taxon>
        <taxon>Embryophyta</taxon>
        <taxon>Tracheophyta</taxon>
        <taxon>Spermatophyta</taxon>
        <taxon>Magnoliopsida</taxon>
        <taxon>Liliopsida</taxon>
        <taxon>Zosteraceae</taxon>
        <taxon>Zostera</taxon>
    </lineage>
</organism>
<keyword evidence="3" id="KW-1185">Reference proteome</keyword>
<dbReference type="OrthoDB" id="128308at2759"/>
<comment type="caution">
    <text evidence="2">The sequence shown here is derived from an EMBL/GenBank/DDBJ whole genome shotgun (WGS) entry which is preliminary data.</text>
</comment>
<proteinExistence type="predicted"/>
<evidence type="ECO:0000313" key="2">
    <source>
        <dbReference type="EMBL" id="KMZ62761.1"/>
    </source>
</evidence>
<accession>A0A0K9P130</accession>
<dbReference type="PANTHER" id="PTHR46328:SF30">
    <property type="entry name" value="OS04G0641500 PROTEIN"/>
    <property type="match status" value="1"/>
</dbReference>
<reference evidence="3" key="1">
    <citation type="journal article" date="2016" name="Nature">
        <title>The genome of the seagrass Zostera marina reveals angiosperm adaptation to the sea.</title>
        <authorList>
            <person name="Olsen J.L."/>
            <person name="Rouze P."/>
            <person name="Verhelst B."/>
            <person name="Lin Y.-C."/>
            <person name="Bayer T."/>
            <person name="Collen J."/>
            <person name="Dattolo E."/>
            <person name="De Paoli E."/>
            <person name="Dittami S."/>
            <person name="Maumus F."/>
            <person name="Michel G."/>
            <person name="Kersting A."/>
            <person name="Lauritano C."/>
            <person name="Lohaus R."/>
            <person name="Toepel M."/>
            <person name="Tonon T."/>
            <person name="Vanneste K."/>
            <person name="Amirebrahimi M."/>
            <person name="Brakel J."/>
            <person name="Bostroem C."/>
            <person name="Chovatia M."/>
            <person name="Grimwood J."/>
            <person name="Jenkins J.W."/>
            <person name="Jueterbock A."/>
            <person name="Mraz A."/>
            <person name="Stam W.T."/>
            <person name="Tice H."/>
            <person name="Bornberg-Bauer E."/>
            <person name="Green P.J."/>
            <person name="Pearson G.A."/>
            <person name="Procaccini G."/>
            <person name="Duarte C.M."/>
            <person name="Schmutz J."/>
            <person name="Reusch T.B.H."/>
            <person name="Van de Peer Y."/>
        </authorList>
    </citation>
    <scope>NUCLEOTIDE SEQUENCE [LARGE SCALE GENOMIC DNA]</scope>
    <source>
        <strain evidence="3">cv. Finnish</strain>
    </source>
</reference>
<feature type="domain" description="FAR1" evidence="1">
    <location>
        <begin position="182"/>
        <end position="274"/>
    </location>
</feature>
<dbReference type="Proteomes" id="UP000036987">
    <property type="component" value="Unassembled WGS sequence"/>
</dbReference>
<dbReference type="InterPro" id="IPR004330">
    <property type="entry name" value="FAR1_DNA_bnd_dom"/>
</dbReference>